<dbReference type="GO" id="GO:0033743">
    <property type="term" value="F:peptide-methionine (R)-S-oxide reductase activity"/>
    <property type="evidence" value="ECO:0007669"/>
    <property type="project" value="UniProtKB-EC"/>
</dbReference>
<dbReference type="EMBL" id="CP101740">
    <property type="protein sequence ID" value="UUL81361.1"/>
    <property type="molecule type" value="Genomic_DNA"/>
</dbReference>
<dbReference type="PANTHER" id="PTHR10173:SF57">
    <property type="entry name" value="PEPTIDE-METHIONINE (R)-S-OXIDE REDUCTASE"/>
    <property type="match status" value="1"/>
</dbReference>
<gene>
    <name evidence="5" type="primary">msrB</name>
    <name evidence="5" type="ORF">NMP03_09005</name>
</gene>
<dbReference type="Pfam" id="PF01641">
    <property type="entry name" value="SelR"/>
    <property type="match status" value="1"/>
</dbReference>
<proteinExistence type="predicted"/>
<accession>A0ABY5L9F8</accession>
<dbReference type="NCBIfam" id="TIGR00357">
    <property type="entry name" value="peptide-methionine (R)-S-oxide reductase MsrB"/>
    <property type="match status" value="1"/>
</dbReference>
<dbReference type="EC" id="1.8.4.12" evidence="1"/>
<dbReference type="PANTHER" id="PTHR10173">
    <property type="entry name" value="METHIONINE SULFOXIDE REDUCTASE"/>
    <property type="match status" value="1"/>
</dbReference>
<comment type="catalytic activity">
    <reaction evidence="3">
        <text>L-methionyl-[protein] + [thioredoxin]-disulfide + H2O = L-methionyl-(R)-S-oxide-[protein] + [thioredoxin]-dithiol</text>
        <dbReference type="Rhea" id="RHEA:24164"/>
        <dbReference type="Rhea" id="RHEA-COMP:10698"/>
        <dbReference type="Rhea" id="RHEA-COMP:10700"/>
        <dbReference type="Rhea" id="RHEA-COMP:12313"/>
        <dbReference type="Rhea" id="RHEA-COMP:12314"/>
        <dbReference type="ChEBI" id="CHEBI:15377"/>
        <dbReference type="ChEBI" id="CHEBI:16044"/>
        <dbReference type="ChEBI" id="CHEBI:29950"/>
        <dbReference type="ChEBI" id="CHEBI:45764"/>
        <dbReference type="ChEBI" id="CHEBI:50058"/>
        <dbReference type="EC" id="1.8.4.12"/>
    </reaction>
</comment>
<dbReference type="RefSeq" id="WP_256505027.1">
    <property type="nucleotide sequence ID" value="NZ_CP101740.1"/>
</dbReference>
<dbReference type="PROSITE" id="PS51257">
    <property type="entry name" value="PROKAR_LIPOPROTEIN"/>
    <property type="match status" value="1"/>
</dbReference>
<reference evidence="5" key="1">
    <citation type="submission" date="2022-07" db="EMBL/GenBank/DDBJ databases">
        <title>Sphingomonas sp. nov., a novel bacterium isolated from the north slope of the Mount Everest.</title>
        <authorList>
            <person name="Cui X."/>
            <person name="Liu Y."/>
        </authorList>
    </citation>
    <scope>NUCLEOTIDE SEQUENCE</scope>
    <source>
        <strain evidence="5">S5-59</strain>
    </source>
</reference>
<evidence type="ECO:0000256" key="1">
    <source>
        <dbReference type="ARBA" id="ARBA00012499"/>
    </source>
</evidence>
<dbReference type="InterPro" id="IPR006311">
    <property type="entry name" value="TAT_signal"/>
</dbReference>
<dbReference type="InterPro" id="IPR002579">
    <property type="entry name" value="Met_Sox_Rdtase_MsrB_dom"/>
</dbReference>
<keyword evidence="2 5" id="KW-0560">Oxidoreductase</keyword>
<evidence type="ECO:0000313" key="6">
    <source>
        <dbReference type="Proteomes" id="UP001058533"/>
    </source>
</evidence>
<dbReference type="Gene3D" id="2.170.150.20">
    <property type="entry name" value="Peptide methionine sulfoxide reductase"/>
    <property type="match status" value="1"/>
</dbReference>
<dbReference type="Proteomes" id="UP001058533">
    <property type="component" value="Chromosome"/>
</dbReference>
<feature type="domain" description="MsrB" evidence="4">
    <location>
        <begin position="40"/>
        <end position="161"/>
    </location>
</feature>
<organism evidence="5 6">
    <name type="scientific">Sphingomonas qomolangmaensis</name>
    <dbReference type="NCBI Taxonomy" id="2918765"/>
    <lineage>
        <taxon>Bacteria</taxon>
        <taxon>Pseudomonadati</taxon>
        <taxon>Pseudomonadota</taxon>
        <taxon>Alphaproteobacteria</taxon>
        <taxon>Sphingomonadales</taxon>
        <taxon>Sphingomonadaceae</taxon>
        <taxon>Sphingomonas</taxon>
    </lineage>
</organism>
<sequence>MQTDRRRFLTIAGVGSVAVTLGCSPAQTEPAQRYPLTLSDAEWKKRLSPAQYAILREQGTERPYSSPLNAEKRKGVYACAGCKLPLFLSSTKFESGTGWPSFYAPRPNAIALRTDKMLGMVRTEVVCRRCGGHLGHVFDDGPAPTGKRYCMNGDAMVFSAV</sequence>
<dbReference type="InterPro" id="IPR011057">
    <property type="entry name" value="Mss4-like_sf"/>
</dbReference>
<dbReference type="SUPFAM" id="SSF51316">
    <property type="entry name" value="Mss4-like"/>
    <property type="match status" value="1"/>
</dbReference>
<dbReference type="PROSITE" id="PS51790">
    <property type="entry name" value="MSRB"/>
    <property type="match status" value="1"/>
</dbReference>
<keyword evidence="6" id="KW-1185">Reference proteome</keyword>
<evidence type="ECO:0000259" key="4">
    <source>
        <dbReference type="PROSITE" id="PS51790"/>
    </source>
</evidence>
<evidence type="ECO:0000313" key="5">
    <source>
        <dbReference type="EMBL" id="UUL81361.1"/>
    </source>
</evidence>
<name>A0ABY5L9F8_9SPHN</name>
<dbReference type="PROSITE" id="PS51318">
    <property type="entry name" value="TAT"/>
    <property type="match status" value="1"/>
</dbReference>
<evidence type="ECO:0000256" key="3">
    <source>
        <dbReference type="ARBA" id="ARBA00048488"/>
    </source>
</evidence>
<evidence type="ECO:0000256" key="2">
    <source>
        <dbReference type="ARBA" id="ARBA00023002"/>
    </source>
</evidence>
<protein>
    <recommendedName>
        <fullName evidence="1">peptide-methionine (R)-S-oxide reductase</fullName>
        <ecNumber evidence="1">1.8.4.12</ecNumber>
    </recommendedName>
</protein>
<dbReference type="InterPro" id="IPR028427">
    <property type="entry name" value="Met_Sox_Rdtase_MsrB"/>
</dbReference>